<protein>
    <submittedName>
        <fullName evidence="1">Uncharacterized protein</fullName>
    </submittedName>
</protein>
<gene>
    <name evidence="1" type="ORF">T459_14801</name>
</gene>
<dbReference type="Gramene" id="PHT81786">
    <property type="protein sequence ID" value="PHT81786"/>
    <property type="gene ID" value="T459_14801"/>
</dbReference>
<dbReference type="AlphaFoldDB" id="A0A2G2ZII2"/>
<dbReference type="EMBL" id="AYRZ02000005">
    <property type="protein sequence ID" value="PHT81786.1"/>
    <property type="molecule type" value="Genomic_DNA"/>
</dbReference>
<comment type="caution">
    <text evidence="1">The sequence shown here is derived from an EMBL/GenBank/DDBJ whole genome shotgun (WGS) entry which is preliminary data.</text>
</comment>
<keyword evidence="2" id="KW-1185">Reference proteome</keyword>
<organism evidence="1 2">
    <name type="scientific">Capsicum annuum</name>
    <name type="common">Capsicum pepper</name>
    <dbReference type="NCBI Taxonomy" id="4072"/>
    <lineage>
        <taxon>Eukaryota</taxon>
        <taxon>Viridiplantae</taxon>
        <taxon>Streptophyta</taxon>
        <taxon>Embryophyta</taxon>
        <taxon>Tracheophyta</taxon>
        <taxon>Spermatophyta</taxon>
        <taxon>Magnoliopsida</taxon>
        <taxon>eudicotyledons</taxon>
        <taxon>Gunneridae</taxon>
        <taxon>Pentapetalae</taxon>
        <taxon>asterids</taxon>
        <taxon>lamiids</taxon>
        <taxon>Solanales</taxon>
        <taxon>Solanaceae</taxon>
        <taxon>Solanoideae</taxon>
        <taxon>Capsiceae</taxon>
        <taxon>Capsicum</taxon>
    </lineage>
</organism>
<reference evidence="1 2" key="2">
    <citation type="journal article" date="2017" name="Genome Biol.">
        <title>New reference genome sequences of hot pepper reveal the massive evolution of plant disease-resistance genes by retroduplication.</title>
        <authorList>
            <person name="Kim S."/>
            <person name="Park J."/>
            <person name="Yeom S.I."/>
            <person name="Kim Y.M."/>
            <person name="Seo E."/>
            <person name="Kim K.T."/>
            <person name="Kim M.S."/>
            <person name="Lee J.M."/>
            <person name="Cheong K."/>
            <person name="Shin H.S."/>
            <person name="Kim S.B."/>
            <person name="Han K."/>
            <person name="Lee J."/>
            <person name="Park M."/>
            <person name="Lee H.A."/>
            <person name="Lee H.Y."/>
            <person name="Lee Y."/>
            <person name="Oh S."/>
            <person name="Lee J.H."/>
            <person name="Choi E."/>
            <person name="Choi E."/>
            <person name="Lee S.E."/>
            <person name="Jeon J."/>
            <person name="Kim H."/>
            <person name="Choi G."/>
            <person name="Song H."/>
            <person name="Lee J."/>
            <person name="Lee S.C."/>
            <person name="Kwon J.K."/>
            <person name="Lee H.Y."/>
            <person name="Koo N."/>
            <person name="Hong Y."/>
            <person name="Kim R.W."/>
            <person name="Kang W.H."/>
            <person name="Huh J.H."/>
            <person name="Kang B.C."/>
            <person name="Yang T.J."/>
            <person name="Lee Y.H."/>
            <person name="Bennetzen J.L."/>
            <person name="Choi D."/>
        </authorList>
    </citation>
    <scope>NUCLEOTIDE SEQUENCE [LARGE SCALE GENOMIC DNA]</scope>
    <source>
        <strain evidence="2">cv. CM334</strain>
    </source>
</reference>
<dbReference type="Proteomes" id="UP000222542">
    <property type="component" value="Unassembled WGS sequence"/>
</dbReference>
<name>A0A2G2ZII2_CAPAN</name>
<proteinExistence type="predicted"/>
<dbReference type="STRING" id="4072.A0A2G2ZII2"/>
<sequence length="73" mass="8480">MVKNIGENSYAESSDEAAFVIVARELGFWFFERKLDRITLHELDHQSGKVVDRKEDMLEDVLRVFVLDVIPVI</sequence>
<reference evidence="1 2" key="1">
    <citation type="journal article" date="2014" name="Nat. Genet.">
        <title>Genome sequence of the hot pepper provides insights into the evolution of pungency in Capsicum species.</title>
        <authorList>
            <person name="Kim S."/>
            <person name="Park M."/>
            <person name="Yeom S.I."/>
            <person name="Kim Y.M."/>
            <person name="Lee J.M."/>
            <person name="Lee H.A."/>
            <person name="Seo E."/>
            <person name="Choi J."/>
            <person name="Cheong K."/>
            <person name="Kim K.T."/>
            <person name="Jung K."/>
            <person name="Lee G.W."/>
            <person name="Oh S.K."/>
            <person name="Bae C."/>
            <person name="Kim S.B."/>
            <person name="Lee H.Y."/>
            <person name="Kim S.Y."/>
            <person name="Kim M.S."/>
            <person name="Kang B.C."/>
            <person name="Jo Y.D."/>
            <person name="Yang H.B."/>
            <person name="Jeong H.J."/>
            <person name="Kang W.H."/>
            <person name="Kwon J.K."/>
            <person name="Shin C."/>
            <person name="Lim J.Y."/>
            <person name="Park J.H."/>
            <person name="Huh J.H."/>
            <person name="Kim J.S."/>
            <person name="Kim B.D."/>
            <person name="Cohen O."/>
            <person name="Paran I."/>
            <person name="Suh M.C."/>
            <person name="Lee S.B."/>
            <person name="Kim Y.K."/>
            <person name="Shin Y."/>
            <person name="Noh S.J."/>
            <person name="Park J."/>
            <person name="Seo Y.S."/>
            <person name="Kwon S.Y."/>
            <person name="Kim H.A."/>
            <person name="Park J.M."/>
            <person name="Kim H.J."/>
            <person name="Choi S.B."/>
            <person name="Bosland P.W."/>
            <person name="Reeves G."/>
            <person name="Jo S.H."/>
            <person name="Lee B.W."/>
            <person name="Cho H.T."/>
            <person name="Choi H.S."/>
            <person name="Lee M.S."/>
            <person name="Yu Y."/>
            <person name="Do Choi Y."/>
            <person name="Park B.S."/>
            <person name="van Deynze A."/>
            <person name="Ashrafi H."/>
            <person name="Hill T."/>
            <person name="Kim W.T."/>
            <person name="Pai H.S."/>
            <person name="Ahn H.K."/>
            <person name="Yeam I."/>
            <person name="Giovannoni J.J."/>
            <person name="Rose J.K."/>
            <person name="Sorensen I."/>
            <person name="Lee S.J."/>
            <person name="Kim R.W."/>
            <person name="Choi I.Y."/>
            <person name="Choi B.S."/>
            <person name="Lim J.S."/>
            <person name="Lee Y.H."/>
            <person name="Choi D."/>
        </authorList>
    </citation>
    <scope>NUCLEOTIDE SEQUENCE [LARGE SCALE GENOMIC DNA]</scope>
    <source>
        <strain evidence="2">cv. CM334</strain>
    </source>
</reference>
<evidence type="ECO:0000313" key="1">
    <source>
        <dbReference type="EMBL" id="PHT81786.1"/>
    </source>
</evidence>
<evidence type="ECO:0000313" key="2">
    <source>
        <dbReference type="Proteomes" id="UP000222542"/>
    </source>
</evidence>
<accession>A0A2G2ZII2</accession>